<dbReference type="Gene3D" id="2.120.10.30">
    <property type="entry name" value="TolB, C-terminal domain"/>
    <property type="match status" value="1"/>
</dbReference>
<dbReference type="PANTHER" id="PTHR28067">
    <property type="entry name" value="DNA REPLICATION REGULATOR SLD3"/>
    <property type="match status" value="1"/>
</dbReference>
<dbReference type="OrthoDB" id="5395343at2759"/>
<feature type="region of interest" description="Disordered" evidence="1">
    <location>
        <begin position="673"/>
        <end position="736"/>
    </location>
</feature>
<feature type="compositionally biased region" description="Acidic residues" evidence="1">
    <location>
        <begin position="1030"/>
        <end position="1041"/>
    </location>
</feature>
<dbReference type="RefSeq" id="XP_007702752.1">
    <property type="nucleotide sequence ID" value="XM_007704562.1"/>
</dbReference>
<feature type="compositionally biased region" description="Basic and acidic residues" evidence="1">
    <location>
        <begin position="693"/>
        <end position="703"/>
    </location>
</feature>
<dbReference type="KEGG" id="bsc:COCSADRAFT_96305"/>
<gene>
    <name evidence="3" type="ORF">COCSADRAFT_96305</name>
</gene>
<dbReference type="GO" id="GO:0031261">
    <property type="term" value="C:DNA replication preinitiation complex"/>
    <property type="evidence" value="ECO:0007669"/>
    <property type="project" value="TreeGrafter"/>
</dbReference>
<sequence>MNDLRINTTLGGKEGFAFITDASAKGSLLTVNLDDGSALRRLFNTSVVQADENYVGSYAGKLVYTWNGTKKGHLTTGADGIALASGNFYWGVLASRRFYYISQEVLVDPNKTDEEVLATVQYPGQCGSEQAGFTADDRGRSGLEEDLLFEAGEDTQTQLLRLATKHEELKPQLPSKLTRDSLCGLGAFNKPFTIRPYSGSSHAKTVTFKPVRVVGRSQLPLTLLDTSTDDDFAPNSLFAAHVDILEQDELEKEEDRVLRVLIAQLETKKSLYAIERVKARIYSICKLASWLKEKDVADLWDPGNLHKLPIRTRVDTSTSTSGEWWQHAAVETQAVEPLVGRTRMGMLRPKPPQVPDAMDAQQLQGILASQDTDSLDSVPTESLLEPLPAPLLPQEQLDLLVQQYLDAVYMSKTSLAYFAKGPLTRIRNAFTLVEEGAPPTRDLVTSLRAMLLSPKASEKKYYEKLPSFIKAMAPGSYSDDETMAGASKAKKSKKKAKLSREGVYPQEEVLVKRWWQSELPSGDAMATETMDQRIKRRIGDLRVRETLAQLILMLEIIALEAMSTSKAGGQQLTKEETQDQSEQSAPKKRKKKLDDINVQLDLALDKLCIWHATEELGILDFDAKPSQQNEDVDGTGRNGSSDRLHSFCVEVIIPFYINRLPEQALMVNKKLGGPAHSLPAKRKANRPTLSSRTSRDSKEPDAKKSRRSLARVATDNTGKIAERTTPSLGRSATDSVLVEGVKREASETPLSAIPFRRSPSKGARQSMSQIRHLQGRQIDLAEPSAAASAKMKQKQRVEEDLQEAILALKRPNRGLAAGGYIAEKEQHGVGQPSKSRKPTVTVRKTIKDVQVTATPRVSRRTKNMVEQTPVQQHYDPFVRSPGEEAPHSSGFCVPSSGVRPGMVATRDQGHTTAPSLGQSSIAETPSKAPASKTFSSDAVRRRIFATPAKAAEPYAQGRGDEGALHIFETPAKGVVGMSPPEETKAAPLGATTTPSKSVSKTASEGGPVPFLVRGRGDASEPSIYDALGWNDDDDDDDNGFV</sequence>
<dbReference type="InterPro" id="IPR013948">
    <property type="entry name" value="DNA_replication_reg_Sld3_C"/>
</dbReference>
<dbReference type="Pfam" id="PF08639">
    <property type="entry name" value="Sld3_STD"/>
    <property type="match status" value="1"/>
</dbReference>
<dbReference type="STRING" id="665912.M2SWN5"/>
<name>M2SWN5_COCSN</name>
<proteinExistence type="predicted"/>
<dbReference type="GO" id="GO:0006270">
    <property type="term" value="P:DNA replication initiation"/>
    <property type="evidence" value="ECO:0007669"/>
    <property type="project" value="InterPro"/>
</dbReference>
<dbReference type="eggNOG" id="ENOG502S01X">
    <property type="taxonomic scope" value="Eukaryota"/>
</dbReference>
<dbReference type="Proteomes" id="UP000016934">
    <property type="component" value="Unassembled WGS sequence"/>
</dbReference>
<feature type="compositionally biased region" description="Polar residues" evidence="1">
    <location>
        <begin position="724"/>
        <end position="734"/>
    </location>
</feature>
<dbReference type="PANTHER" id="PTHR28067:SF1">
    <property type="entry name" value="DNA REPLICATION REGULATOR SLD3"/>
    <property type="match status" value="1"/>
</dbReference>
<feature type="compositionally biased region" description="Polar residues" evidence="1">
    <location>
        <begin position="990"/>
        <end position="1002"/>
    </location>
</feature>
<dbReference type="InterPro" id="IPR042511">
    <property type="entry name" value="Sld3"/>
</dbReference>
<dbReference type="HOGENOM" id="CLU_006240_2_0_1"/>
<feature type="compositionally biased region" description="Polar residues" evidence="1">
    <location>
        <begin position="910"/>
        <end position="923"/>
    </location>
</feature>
<evidence type="ECO:0000313" key="3">
    <source>
        <dbReference type="EMBL" id="EMD61391.1"/>
    </source>
</evidence>
<feature type="domain" description="DNA replication regulator Sld3 C-terminal" evidence="2">
    <location>
        <begin position="395"/>
        <end position="927"/>
    </location>
</feature>
<dbReference type="OMA" id="IYEQLGW"/>
<dbReference type="AlphaFoldDB" id="M2SWN5"/>
<dbReference type="InterPro" id="IPR011042">
    <property type="entry name" value="6-blade_b-propeller_TolB-like"/>
</dbReference>
<dbReference type="GeneID" id="19141669"/>
<keyword evidence="4" id="KW-1185">Reference proteome</keyword>
<dbReference type="Gene3D" id="1.20.58.2130">
    <property type="match status" value="1"/>
</dbReference>
<evidence type="ECO:0000259" key="2">
    <source>
        <dbReference type="Pfam" id="PF08639"/>
    </source>
</evidence>
<reference evidence="4" key="2">
    <citation type="journal article" date="2013" name="PLoS Genet.">
        <title>Comparative genome structure, secondary metabolite, and effector coding capacity across Cochliobolus pathogens.</title>
        <authorList>
            <person name="Condon B.J."/>
            <person name="Leng Y."/>
            <person name="Wu D."/>
            <person name="Bushley K.E."/>
            <person name="Ohm R.A."/>
            <person name="Otillar R."/>
            <person name="Martin J."/>
            <person name="Schackwitz W."/>
            <person name="Grimwood J."/>
            <person name="MohdZainudin N."/>
            <person name="Xue C."/>
            <person name="Wang R."/>
            <person name="Manning V.A."/>
            <person name="Dhillon B."/>
            <person name="Tu Z.J."/>
            <person name="Steffenson B.J."/>
            <person name="Salamov A."/>
            <person name="Sun H."/>
            <person name="Lowry S."/>
            <person name="LaButti K."/>
            <person name="Han J."/>
            <person name="Copeland A."/>
            <person name="Lindquist E."/>
            <person name="Barry K."/>
            <person name="Schmutz J."/>
            <person name="Baker S.E."/>
            <person name="Ciuffetti L.M."/>
            <person name="Grigoriev I.V."/>
            <person name="Zhong S."/>
            <person name="Turgeon B.G."/>
        </authorList>
    </citation>
    <scope>NUCLEOTIDE SEQUENCE [LARGE SCALE GENOMIC DNA]</scope>
    <source>
        <strain evidence="4">ND90Pr / ATCC 201652</strain>
    </source>
</reference>
<evidence type="ECO:0000313" key="4">
    <source>
        <dbReference type="Proteomes" id="UP000016934"/>
    </source>
</evidence>
<feature type="region of interest" description="Disordered" evidence="1">
    <location>
        <begin position="973"/>
        <end position="1041"/>
    </location>
</feature>
<reference evidence="3 4" key="1">
    <citation type="journal article" date="2012" name="PLoS Pathog.">
        <title>Diverse lifestyles and strategies of plant pathogenesis encoded in the genomes of eighteen Dothideomycetes fungi.</title>
        <authorList>
            <person name="Ohm R.A."/>
            <person name="Feau N."/>
            <person name="Henrissat B."/>
            <person name="Schoch C.L."/>
            <person name="Horwitz B.A."/>
            <person name="Barry K.W."/>
            <person name="Condon B.J."/>
            <person name="Copeland A.C."/>
            <person name="Dhillon B."/>
            <person name="Glaser F."/>
            <person name="Hesse C.N."/>
            <person name="Kosti I."/>
            <person name="LaButti K."/>
            <person name="Lindquist E.A."/>
            <person name="Lucas S."/>
            <person name="Salamov A.A."/>
            <person name="Bradshaw R.E."/>
            <person name="Ciuffetti L."/>
            <person name="Hamelin R.C."/>
            <person name="Kema G.H.J."/>
            <person name="Lawrence C."/>
            <person name="Scott J.A."/>
            <person name="Spatafora J.W."/>
            <person name="Turgeon B.G."/>
            <person name="de Wit P.J.G.M."/>
            <person name="Zhong S."/>
            <person name="Goodwin S.B."/>
            <person name="Grigoriev I.V."/>
        </authorList>
    </citation>
    <scope>NUCLEOTIDE SEQUENCE [LARGE SCALE GENOMIC DNA]</scope>
    <source>
        <strain evidence="4">ND90Pr / ATCC 201652</strain>
    </source>
</reference>
<evidence type="ECO:0000256" key="1">
    <source>
        <dbReference type="SAM" id="MobiDB-lite"/>
    </source>
</evidence>
<feature type="region of interest" description="Disordered" evidence="1">
    <location>
        <begin position="906"/>
        <end position="935"/>
    </location>
</feature>
<organism evidence="3 4">
    <name type="scientific">Cochliobolus sativus (strain ND90Pr / ATCC 201652)</name>
    <name type="common">Common root rot and spot blotch fungus</name>
    <name type="synonym">Bipolaris sorokiniana</name>
    <dbReference type="NCBI Taxonomy" id="665912"/>
    <lineage>
        <taxon>Eukaryota</taxon>
        <taxon>Fungi</taxon>
        <taxon>Dikarya</taxon>
        <taxon>Ascomycota</taxon>
        <taxon>Pezizomycotina</taxon>
        <taxon>Dothideomycetes</taxon>
        <taxon>Pleosporomycetidae</taxon>
        <taxon>Pleosporales</taxon>
        <taxon>Pleosporineae</taxon>
        <taxon>Pleosporaceae</taxon>
        <taxon>Bipolaris</taxon>
    </lineage>
</organism>
<feature type="region of interest" description="Disordered" evidence="1">
    <location>
        <begin position="568"/>
        <end position="591"/>
    </location>
</feature>
<protein>
    <recommendedName>
        <fullName evidence="2">DNA replication regulator Sld3 C-terminal domain-containing protein</fullName>
    </recommendedName>
</protein>
<dbReference type="EMBL" id="KB445648">
    <property type="protein sequence ID" value="EMD61391.1"/>
    <property type="molecule type" value="Genomic_DNA"/>
</dbReference>
<accession>M2SWN5</accession>